<keyword evidence="2" id="KW-1185">Reference proteome</keyword>
<evidence type="ECO:0000313" key="2">
    <source>
        <dbReference type="Proteomes" id="UP000641588"/>
    </source>
</evidence>
<proteinExistence type="predicted"/>
<evidence type="ECO:0000313" key="1">
    <source>
        <dbReference type="EMBL" id="NOU97405.1"/>
    </source>
</evidence>
<dbReference type="EMBL" id="WHOD01000111">
    <property type="protein sequence ID" value="NOU97405.1"/>
    <property type="molecule type" value="Genomic_DNA"/>
</dbReference>
<dbReference type="AlphaFoldDB" id="A0A972K3W4"/>
<dbReference type="RefSeq" id="WP_171655663.1">
    <property type="nucleotide sequence ID" value="NZ_WHOD01000111.1"/>
</dbReference>
<comment type="caution">
    <text evidence="1">The sequence shown here is derived from an EMBL/GenBank/DDBJ whole genome shotgun (WGS) entry which is preliminary data.</text>
</comment>
<gene>
    <name evidence="1" type="ORF">GC093_29855</name>
</gene>
<reference evidence="1" key="1">
    <citation type="submission" date="2019-10" db="EMBL/GenBank/DDBJ databases">
        <title>Description of Paenibacillus glebae sp. nov.</title>
        <authorList>
            <person name="Carlier A."/>
            <person name="Qi S."/>
        </authorList>
    </citation>
    <scope>NUCLEOTIDE SEQUENCE</scope>
    <source>
        <strain evidence="1">LMG 31456</strain>
    </source>
</reference>
<dbReference type="Proteomes" id="UP000641588">
    <property type="component" value="Unassembled WGS sequence"/>
</dbReference>
<accession>A0A972K3W4</accession>
<protein>
    <submittedName>
        <fullName evidence="1">Uncharacterized protein</fullName>
    </submittedName>
</protein>
<name>A0A972K3W4_9BACL</name>
<sequence length="128" mass="14044">MSVIVSLLFLLNIFFKVIPPFVKLYTLYFAEQSASVFGVAKYDKQSQLGLGVFGNEDAIYFATKLVSNPSWNSVKSKFNADVTPTALNNGKYDDFVHSTGHGSTNGCLALKAYAGSNQPAESYVNWIQ</sequence>
<organism evidence="1 2">
    <name type="scientific">Paenibacillus foliorum</name>
    <dbReference type="NCBI Taxonomy" id="2654974"/>
    <lineage>
        <taxon>Bacteria</taxon>
        <taxon>Bacillati</taxon>
        <taxon>Bacillota</taxon>
        <taxon>Bacilli</taxon>
        <taxon>Bacillales</taxon>
        <taxon>Paenibacillaceae</taxon>
        <taxon>Paenibacillus</taxon>
    </lineage>
</organism>